<reference evidence="2 3" key="1">
    <citation type="journal article" date="2020" name="G3 (Bethesda)">
        <title>Improved Reference Genome for Cyclotella cryptica CCMP332, a Model for Cell Wall Morphogenesis, Salinity Adaptation, and Lipid Production in Diatoms (Bacillariophyta).</title>
        <authorList>
            <person name="Roberts W.R."/>
            <person name="Downey K.M."/>
            <person name="Ruck E.C."/>
            <person name="Traller J.C."/>
            <person name="Alverson A.J."/>
        </authorList>
    </citation>
    <scope>NUCLEOTIDE SEQUENCE [LARGE SCALE GENOMIC DNA]</scope>
    <source>
        <strain evidence="2 3">CCMP332</strain>
    </source>
</reference>
<dbReference type="Proteomes" id="UP001516023">
    <property type="component" value="Unassembled WGS sequence"/>
</dbReference>
<gene>
    <name evidence="2" type="ORF">HJC23_002701</name>
</gene>
<dbReference type="EMBL" id="JABMIG020000218">
    <property type="protein sequence ID" value="KAL3785246.1"/>
    <property type="molecule type" value="Genomic_DNA"/>
</dbReference>
<feature type="transmembrane region" description="Helical" evidence="1">
    <location>
        <begin position="139"/>
        <end position="159"/>
    </location>
</feature>
<evidence type="ECO:0000256" key="1">
    <source>
        <dbReference type="SAM" id="Phobius"/>
    </source>
</evidence>
<accession>A0ABD3PBP2</accession>
<feature type="transmembrane region" description="Helical" evidence="1">
    <location>
        <begin position="59"/>
        <end position="77"/>
    </location>
</feature>
<comment type="caution">
    <text evidence="2">The sequence shown here is derived from an EMBL/GenBank/DDBJ whole genome shotgun (WGS) entry which is preliminary data.</text>
</comment>
<name>A0ABD3PBP2_9STRA</name>
<protein>
    <recommendedName>
        <fullName evidence="4">GDT1 family protein</fullName>
    </recommendedName>
</protein>
<keyword evidence="3" id="KW-1185">Reference proteome</keyword>
<dbReference type="AlphaFoldDB" id="A0ABD3PBP2"/>
<proteinExistence type="predicted"/>
<keyword evidence="1" id="KW-0472">Membrane</keyword>
<evidence type="ECO:0000313" key="3">
    <source>
        <dbReference type="Proteomes" id="UP001516023"/>
    </source>
</evidence>
<keyword evidence="1" id="KW-0812">Transmembrane</keyword>
<evidence type="ECO:0000313" key="2">
    <source>
        <dbReference type="EMBL" id="KAL3785246.1"/>
    </source>
</evidence>
<organism evidence="2 3">
    <name type="scientific">Cyclotella cryptica</name>
    <dbReference type="NCBI Taxonomy" id="29204"/>
    <lineage>
        <taxon>Eukaryota</taxon>
        <taxon>Sar</taxon>
        <taxon>Stramenopiles</taxon>
        <taxon>Ochrophyta</taxon>
        <taxon>Bacillariophyta</taxon>
        <taxon>Coscinodiscophyceae</taxon>
        <taxon>Thalassiosirophycidae</taxon>
        <taxon>Stephanodiscales</taxon>
        <taxon>Stephanodiscaceae</taxon>
        <taxon>Cyclotella</taxon>
    </lineage>
</organism>
<sequence>MLWYAVLLACGSSTDNFAVGTTLGISNKPLNPSSNVVISLLNALGAFASASGGHLLGELAPLLAILFAAIIFAYLSADEFTTYWQRREDNNYAGATSTLTMKSGSIKDALQIALPMTLNNLAGGAAGGAAGIDAKTAGVMALFASFFMMKIGHVVGSYLMNPVGNKIDTSIISGSIFLCLAMMQFIQLLY</sequence>
<feature type="transmembrane region" description="Helical" evidence="1">
    <location>
        <begin position="171"/>
        <end position="189"/>
    </location>
</feature>
<evidence type="ECO:0008006" key="4">
    <source>
        <dbReference type="Google" id="ProtNLM"/>
    </source>
</evidence>
<keyword evidence="1" id="KW-1133">Transmembrane helix</keyword>